<evidence type="ECO:0000313" key="3">
    <source>
        <dbReference type="EMBL" id="PNT57913.1"/>
    </source>
</evidence>
<keyword evidence="2" id="KW-1133">Transmembrane helix</keyword>
<evidence type="ECO:0000256" key="2">
    <source>
        <dbReference type="SAM" id="Phobius"/>
    </source>
</evidence>
<organism evidence="3 4">
    <name type="scientific">Populus trichocarpa</name>
    <name type="common">Western balsam poplar</name>
    <name type="synonym">Populus balsamifera subsp. trichocarpa</name>
    <dbReference type="NCBI Taxonomy" id="3694"/>
    <lineage>
        <taxon>Eukaryota</taxon>
        <taxon>Viridiplantae</taxon>
        <taxon>Streptophyta</taxon>
        <taxon>Embryophyta</taxon>
        <taxon>Tracheophyta</taxon>
        <taxon>Spermatophyta</taxon>
        <taxon>Magnoliopsida</taxon>
        <taxon>eudicotyledons</taxon>
        <taxon>Gunneridae</taxon>
        <taxon>Pentapetalae</taxon>
        <taxon>rosids</taxon>
        <taxon>fabids</taxon>
        <taxon>Malpighiales</taxon>
        <taxon>Salicaceae</taxon>
        <taxon>Saliceae</taxon>
        <taxon>Populus</taxon>
    </lineage>
</organism>
<proteinExistence type="predicted"/>
<gene>
    <name evidence="3" type="ORF">POPTR_001G328200</name>
</gene>
<sequence>MVIWWDVKRSLSTSIFLVLGTFIMLVGYGDVRFSLVAVEATLEKTPTAIRRGAITEYNSSARNFPQNLPRRNTHRATQHAGKRAVENFEVLDKGSITRITPMPQ</sequence>
<dbReference type="HOGENOM" id="CLU_2254758_0_0_1"/>
<name>B9GF43_POPTR</name>
<feature type="region of interest" description="Disordered" evidence="1">
    <location>
        <begin position="62"/>
        <end position="81"/>
    </location>
</feature>
<evidence type="ECO:0000313" key="4">
    <source>
        <dbReference type="Proteomes" id="UP000006729"/>
    </source>
</evidence>
<dbReference type="Proteomes" id="UP000006729">
    <property type="component" value="Chromosome 1"/>
</dbReference>
<evidence type="ECO:0000256" key="1">
    <source>
        <dbReference type="SAM" id="MobiDB-lite"/>
    </source>
</evidence>
<keyword evidence="2" id="KW-0812">Transmembrane</keyword>
<feature type="compositionally biased region" description="Basic residues" evidence="1">
    <location>
        <begin position="71"/>
        <end position="81"/>
    </location>
</feature>
<dbReference type="EMBL" id="CM009290">
    <property type="protein sequence ID" value="PNT57913.1"/>
    <property type="molecule type" value="Genomic_DNA"/>
</dbReference>
<keyword evidence="4" id="KW-1185">Reference proteome</keyword>
<protein>
    <submittedName>
        <fullName evidence="3">Uncharacterized protein</fullName>
    </submittedName>
</protein>
<dbReference type="InParanoid" id="B9GF43"/>
<keyword evidence="2" id="KW-0472">Membrane</keyword>
<reference evidence="3 4" key="1">
    <citation type="journal article" date="2006" name="Science">
        <title>The genome of black cottonwood, Populus trichocarpa (Torr. &amp; Gray).</title>
        <authorList>
            <person name="Tuskan G.A."/>
            <person name="Difazio S."/>
            <person name="Jansson S."/>
            <person name="Bohlmann J."/>
            <person name="Grigoriev I."/>
            <person name="Hellsten U."/>
            <person name="Putnam N."/>
            <person name="Ralph S."/>
            <person name="Rombauts S."/>
            <person name="Salamov A."/>
            <person name="Schein J."/>
            <person name="Sterck L."/>
            <person name="Aerts A."/>
            <person name="Bhalerao R.R."/>
            <person name="Bhalerao R.P."/>
            <person name="Blaudez D."/>
            <person name="Boerjan W."/>
            <person name="Brun A."/>
            <person name="Brunner A."/>
            <person name="Busov V."/>
            <person name="Campbell M."/>
            <person name="Carlson J."/>
            <person name="Chalot M."/>
            <person name="Chapman J."/>
            <person name="Chen G.L."/>
            <person name="Cooper D."/>
            <person name="Coutinho P.M."/>
            <person name="Couturier J."/>
            <person name="Covert S."/>
            <person name="Cronk Q."/>
            <person name="Cunningham R."/>
            <person name="Davis J."/>
            <person name="Degroeve S."/>
            <person name="Dejardin A."/>
            <person name="Depamphilis C."/>
            <person name="Detter J."/>
            <person name="Dirks B."/>
            <person name="Dubchak I."/>
            <person name="Duplessis S."/>
            <person name="Ehlting J."/>
            <person name="Ellis B."/>
            <person name="Gendler K."/>
            <person name="Goodstein D."/>
            <person name="Gribskov M."/>
            <person name="Grimwood J."/>
            <person name="Groover A."/>
            <person name="Gunter L."/>
            <person name="Hamberger B."/>
            <person name="Heinze B."/>
            <person name="Helariutta Y."/>
            <person name="Henrissat B."/>
            <person name="Holligan D."/>
            <person name="Holt R."/>
            <person name="Huang W."/>
            <person name="Islam-Faridi N."/>
            <person name="Jones S."/>
            <person name="Jones-Rhoades M."/>
            <person name="Jorgensen R."/>
            <person name="Joshi C."/>
            <person name="Kangasjarvi J."/>
            <person name="Karlsson J."/>
            <person name="Kelleher C."/>
            <person name="Kirkpatrick R."/>
            <person name="Kirst M."/>
            <person name="Kohler A."/>
            <person name="Kalluri U."/>
            <person name="Larimer F."/>
            <person name="Leebens-Mack J."/>
            <person name="Leple J.C."/>
            <person name="Locascio P."/>
            <person name="Lou Y."/>
            <person name="Lucas S."/>
            <person name="Martin F."/>
            <person name="Montanini B."/>
            <person name="Napoli C."/>
            <person name="Nelson D.R."/>
            <person name="Nelson C."/>
            <person name="Nieminen K."/>
            <person name="Nilsson O."/>
            <person name="Pereda V."/>
            <person name="Peter G."/>
            <person name="Philippe R."/>
            <person name="Pilate G."/>
            <person name="Poliakov A."/>
            <person name="Razumovskaya J."/>
            <person name="Richardson P."/>
            <person name="Rinaldi C."/>
            <person name="Ritland K."/>
            <person name="Rouze P."/>
            <person name="Ryaboy D."/>
            <person name="Schmutz J."/>
            <person name="Schrader J."/>
            <person name="Segerman B."/>
            <person name="Shin H."/>
            <person name="Siddiqui A."/>
            <person name="Sterky F."/>
            <person name="Terry A."/>
            <person name="Tsai C.J."/>
            <person name="Uberbacher E."/>
            <person name="Unneberg P."/>
            <person name="Vahala J."/>
            <person name="Wall K."/>
            <person name="Wessler S."/>
            <person name="Yang G."/>
            <person name="Yin T."/>
            <person name="Douglas C."/>
            <person name="Marra M."/>
            <person name="Sandberg G."/>
            <person name="Van de Peer Y."/>
            <person name="Rokhsar D."/>
        </authorList>
    </citation>
    <scope>NUCLEOTIDE SEQUENCE [LARGE SCALE GENOMIC DNA]</scope>
    <source>
        <strain evidence="4">cv. Nisqually</strain>
    </source>
</reference>
<feature type="transmembrane region" description="Helical" evidence="2">
    <location>
        <begin position="12"/>
        <end position="31"/>
    </location>
</feature>
<dbReference type="AlphaFoldDB" id="B9GF43"/>
<accession>B9GF43</accession>